<evidence type="ECO:0000313" key="11">
    <source>
        <dbReference type="Proteomes" id="UP000245263"/>
    </source>
</evidence>
<dbReference type="Proteomes" id="UP000245263">
    <property type="component" value="Chromosome 1"/>
</dbReference>
<organism evidence="10 11">
    <name type="scientific">Leptospira kobayashii</name>
    <dbReference type="NCBI Taxonomy" id="1917830"/>
    <lineage>
        <taxon>Bacteria</taxon>
        <taxon>Pseudomonadati</taxon>
        <taxon>Spirochaetota</taxon>
        <taxon>Spirochaetia</taxon>
        <taxon>Leptospirales</taxon>
        <taxon>Leptospiraceae</taxon>
        <taxon>Leptospira</taxon>
    </lineage>
</organism>
<name>A0ABM7UH10_9LEPT</name>
<sequence>MGEGSLSQDEIDALLQGADDTFDLSSLGGAASSDSDTLSPIDRDIISDVVGSAFQVAGNTLGTILAKNTRFMNPATESSLATEVQKELGTKTVCLYSNLSGSLTGRVSLIMAQENAAKVAGVMMGGMTPPGQLDNAQLQTLKDSMSPIIGTITAQIGMKLGGAMSGTPADIAVVNAARDLQLPDDSNLVKTTLSLNIEGVGSFKVYYVISLSMAHSILDIQKGGGAKAAGGGGGGGMNVAMPGAGMGMSQSSVGIKGVNFPSLATAGAGPGQTNLNLLMDVQMALTVELGRTKMYIKDILGLGEGSIIELDKLAGEPVDLLVNGKLIAKGEVVVIDENFGVRVTDIVSPTDRLKGEK</sequence>
<gene>
    <name evidence="10" type="ORF">LPTSP3_g08620</name>
</gene>
<dbReference type="SUPFAM" id="SSF103039">
    <property type="entry name" value="CheC-like"/>
    <property type="match status" value="1"/>
</dbReference>
<dbReference type="EMBL" id="AP025028">
    <property type="protein sequence ID" value="BDA77932.1"/>
    <property type="molecule type" value="Genomic_DNA"/>
</dbReference>
<dbReference type="PANTHER" id="PTHR43484">
    <property type="match status" value="1"/>
</dbReference>
<dbReference type="PRINTS" id="PR00956">
    <property type="entry name" value="FLGMOTORFLIN"/>
</dbReference>
<dbReference type="InterPro" id="IPR001543">
    <property type="entry name" value="FliN-like_C"/>
</dbReference>
<keyword evidence="10" id="KW-0282">Flagellum</keyword>
<protein>
    <recommendedName>
        <fullName evidence="3">Flagellar motor switch protein FliN</fullName>
    </recommendedName>
</protein>
<evidence type="ECO:0000256" key="4">
    <source>
        <dbReference type="ARBA" id="ARBA00022475"/>
    </source>
</evidence>
<evidence type="ECO:0000259" key="9">
    <source>
        <dbReference type="Pfam" id="PF01052"/>
    </source>
</evidence>
<dbReference type="Gene3D" id="3.40.1550.10">
    <property type="entry name" value="CheC-like"/>
    <property type="match status" value="1"/>
</dbReference>
<keyword evidence="4" id="KW-1003">Cell membrane</keyword>
<feature type="domain" description="Flagellar motor switch protein FliN-like C-terminal" evidence="9">
    <location>
        <begin position="277"/>
        <end position="347"/>
    </location>
</feature>
<proteinExistence type="inferred from homology"/>
<keyword evidence="10" id="KW-0969">Cilium</keyword>
<dbReference type="Gene3D" id="2.30.330.10">
    <property type="entry name" value="SpoA-like"/>
    <property type="match status" value="1"/>
</dbReference>
<comment type="function">
    <text evidence="8">FliM is one of three proteins (FliG, FliN, FliM) that forms the rotor-mounted switch complex (C ring), located at the base of the basal body. This complex interacts with the CheY and CheZ chemotaxis proteins, in addition to contacting components of the motor that determine the direction of flagellar rotation.</text>
</comment>
<keyword evidence="11" id="KW-1185">Reference proteome</keyword>
<keyword evidence="7" id="KW-0472">Membrane</keyword>
<accession>A0ABM7UH10</accession>
<evidence type="ECO:0000256" key="7">
    <source>
        <dbReference type="ARBA" id="ARBA00023136"/>
    </source>
</evidence>
<dbReference type="InterPro" id="IPR001172">
    <property type="entry name" value="FliN_T3SS_HrcQb"/>
</dbReference>
<evidence type="ECO:0000256" key="8">
    <source>
        <dbReference type="ARBA" id="ARBA00025044"/>
    </source>
</evidence>
<keyword evidence="5" id="KW-0145">Chemotaxis</keyword>
<dbReference type="InterPro" id="IPR028976">
    <property type="entry name" value="CheC-like_sf"/>
</dbReference>
<dbReference type="InterPro" id="IPR012826">
    <property type="entry name" value="FliN"/>
</dbReference>
<dbReference type="NCBIfam" id="TIGR02480">
    <property type="entry name" value="fliN"/>
    <property type="match status" value="1"/>
</dbReference>
<keyword evidence="10" id="KW-0966">Cell projection</keyword>
<evidence type="ECO:0000256" key="3">
    <source>
        <dbReference type="ARBA" id="ARBA00021897"/>
    </source>
</evidence>
<evidence type="ECO:0000313" key="10">
    <source>
        <dbReference type="EMBL" id="BDA77932.1"/>
    </source>
</evidence>
<evidence type="ECO:0000256" key="6">
    <source>
        <dbReference type="ARBA" id="ARBA00022779"/>
    </source>
</evidence>
<keyword evidence="6" id="KW-0283">Flagellar rotation</keyword>
<evidence type="ECO:0000256" key="2">
    <source>
        <dbReference type="ARBA" id="ARBA00009226"/>
    </source>
</evidence>
<evidence type="ECO:0000256" key="5">
    <source>
        <dbReference type="ARBA" id="ARBA00022500"/>
    </source>
</evidence>
<dbReference type="PANTHER" id="PTHR43484:SF1">
    <property type="entry name" value="FLAGELLAR MOTOR SWITCH PROTEIN FLIN"/>
    <property type="match status" value="1"/>
</dbReference>
<dbReference type="SUPFAM" id="SSF101801">
    <property type="entry name" value="Surface presentation of antigens (SPOA)"/>
    <property type="match status" value="1"/>
</dbReference>
<evidence type="ECO:0000256" key="1">
    <source>
        <dbReference type="ARBA" id="ARBA00004413"/>
    </source>
</evidence>
<dbReference type="InterPro" id="IPR036429">
    <property type="entry name" value="SpoA-like_sf"/>
</dbReference>
<dbReference type="RefSeq" id="WP_109020629.1">
    <property type="nucleotide sequence ID" value="NZ_AP025028.1"/>
</dbReference>
<dbReference type="InterPro" id="IPR051469">
    <property type="entry name" value="FliN/MopA/SpaO"/>
</dbReference>
<reference evidence="10 11" key="1">
    <citation type="submission" date="2021-08" db="EMBL/GenBank/DDBJ databases">
        <title>Complete genome sequence of Leptospira kobayashii strain E30.</title>
        <authorList>
            <person name="Nakao R."/>
            <person name="Nakamura S."/>
            <person name="Masuzawa T."/>
            <person name="Koizumi N."/>
        </authorList>
    </citation>
    <scope>NUCLEOTIDE SEQUENCE [LARGE SCALE GENOMIC DNA]</scope>
    <source>
        <strain evidence="10 11">E30</strain>
    </source>
</reference>
<dbReference type="Pfam" id="PF01052">
    <property type="entry name" value="FliMN_C"/>
    <property type="match status" value="1"/>
</dbReference>
<comment type="similarity">
    <text evidence="2">Belongs to the FliN/MopA/SpaO family.</text>
</comment>
<comment type="subcellular location">
    <subcellularLocation>
        <location evidence="1">Cell membrane</location>
        <topology evidence="1">Peripheral membrane protein</topology>
        <orientation evidence="1">Cytoplasmic side</orientation>
    </subcellularLocation>
</comment>